<dbReference type="SUPFAM" id="SSF54534">
    <property type="entry name" value="FKBP-like"/>
    <property type="match status" value="2"/>
</dbReference>
<comment type="similarity">
    <text evidence="8">Belongs to the PpiD chaperone family.</text>
</comment>
<dbReference type="Proteomes" id="UP001597387">
    <property type="component" value="Unassembled WGS sequence"/>
</dbReference>
<evidence type="ECO:0000256" key="3">
    <source>
        <dbReference type="ARBA" id="ARBA00022519"/>
    </source>
</evidence>
<dbReference type="Gene3D" id="3.10.50.40">
    <property type="match status" value="2"/>
</dbReference>
<evidence type="ECO:0000256" key="7">
    <source>
        <dbReference type="ARBA" id="ARBA00023186"/>
    </source>
</evidence>
<keyword evidence="2" id="KW-1003">Cell membrane</keyword>
<gene>
    <name evidence="13" type="ORF">ACFSJU_05560</name>
</gene>
<accession>A0ABW4ZJV4</accession>
<protein>
    <recommendedName>
        <fullName evidence="9">Periplasmic chaperone PpiD</fullName>
    </recommendedName>
    <alternativeName>
        <fullName evidence="10">Periplasmic folding chaperone</fullName>
    </alternativeName>
</protein>
<evidence type="ECO:0000256" key="1">
    <source>
        <dbReference type="ARBA" id="ARBA00004382"/>
    </source>
</evidence>
<keyword evidence="11" id="KW-0413">Isomerase</keyword>
<dbReference type="PROSITE" id="PS50198">
    <property type="entry name" value="PPIC_PPIASE_2"/>
    <property type="match status" value="1"/>
</dbReference>
<evidence type="ECO:0000256" key="8">
    <source>
        <dbReference type="ARBA" id="ARBA00038408"/>
    </source>
</evidence>
<evidence type="ECO:0000256" key="5">
    <source>
        <dbReference type="ARBA" id="ARBA00022989"/>
    </source>
</evidence>
<evidence type="ECO:0000256" key="11">
    <source>
        <dbReference type="PROSITE-ProRule" id="PRU00278"/>
    </source>
</evidence>
<dbReference type="Pfam" id="PF13616">
    <property type="entry name" value="Rotamase_3"/>
    <property type="match status" value="1"/>
</dbReference>
<keyword evidence="7" id="KW-0143">Chaperone</keyword>
<dbReference type="PANTHER" id="PTHR47529:SF1">
    <property type="entry name" value="PERIPLASMIC CHAPERONE PPID"/>
    <property type="match status" value="1"/>
</dbReference>
<dbReference type="SUPFAM" id="SSF109998">
    <property type="entry name" value="Triger factor/SurA peptide-binding domain-like"/>
    <property type="match status" value="1"/>
</dbReference>
<evidence type="ECO:0000256" key="2">
    <source>
        <dbReference type="ARBA" id="ARBA00022475"/>
    </source>
</evidence>
<sequence length="703" mass="76711">MGIMGFLRNRAGVILIAAIGFALFAFLLGDAVQMGGGSTWGGNPNEVGEVAGEAVTYEEFKAKVDQNEANFRQQMGGELNPQMSAYVVENTWNQTISEILVDKEVERLGLQVSKTELNDMIHGSNPHAQVVQAFADPATGQINRSQIASFMDNVKMQGPNSDIGKQWGNFLTSIRRDRLFQKYNNLVKNSVYVTSLEAREDYSQRNKTANFSYVNLDYASIPDNKVTLTDGDYSDYYNENKKRFRNREETRAFDYIVFDANPSKADSAAVRAAINKIAADLRTTTNDSLFVAINADTKTPLTYVKKGQLDPALDSAVFNAAPGSIVGPVFTGGAFKVAKVLDAKISPDSVKASHILLNPATEGGLDKARAKADSILALIRKGTSFAEMAAKFSIDPSKSQGGDLGTFGRGAMVPAFEEAAFNGKTGDLKVVTSQFGVHIVRIDKQVGASKVVKAAIVDKNVRSSSETLQQAYRQASEFLGAADDAKDFDKKAAGSKLAVQKAENVSASQPSIQGLENPRELVRWAFEAEEGDVTDKVYELGNQYVVAKMTDIREKGILPLEKVKKDIEPMVRNRVKAKMLTEQMEKALNGSSSISQVAQKLKKPVQPAQNIVFANPIIPGGGQENKVIGTVFGSQVNKLSKPIEGESGVYVVQVNGFSTPAPLTNTFKQKEQILQSVSQRAQSQFFEILKDKAEIKDNRLRFF</sequence>
<dbReference type="EMBL" id="JBHUHZ010000001">
    <property type="protein sequence ID" value="MFD2161851.1"/>
    <property type="molecule type" value="Genomic_DNA"/>
</dbReference>
<feature type="domain" description="PpiC" evidence="12">
    <location>
        <begin position="347"/>
        <end position="444"/>
    </location>
</feature>
<comment type="subcellular location">
    <subcellularLocation>
        <location evidence="1">Cell inner membrane</location>
        <topology evidence="1">Single-pass type II membrane protein</topology>
        <orientation evidence="1">Periplasmic side</orientation>
    </subcellularLocation>
</comment>
<reference evidence="14" key="1">
    <citation type="journal article" date="2019" name="Int. J. Syst. Evol. Microbiol.">
        <title>The Global Catalogue of Microorganisms (GCM) 10K type strain sequencing project: providing services to taxonomists for standard genome sequencing and annotation.</title>
        <authorList>
            <consortium name="The Broad Institute Genomics Platform"/>
            <consortium name="The Broad Institute Genome Sequencing Center for Infectious Disease"/>
            <person name="Wu L."/>
            <person name="Ma J."/>
        </authorList>
    </citation>
    <scope>NUCLEOTIDE SEQUENCE [LARGE SCALE GENOMIC DNA]</scope>
    <source>
        <strain evidence="14">KCTC 42217</strain>
    </source>
</reference>
<dbReference type="PANTHER" id="PTHR47529">
    <property type="entry name" value="PEPTIDYL-PROLYL CIS-TRANS ISOMERASE D"/>
    <property type="match status" value="1"/>
</dbReference>
<keyword evidence="14" id="KW-1185">Reference proteome</keyword>
<name>A0ABW4ZJV4_9SPHI</name>
<evidence type="ECO:0000313" key="13">
    <source>
        <dbReference type="EMBL" id="MFD2161851.1"/>
    </source>
</evidence>
<dbReference type="Pfam" id="PF13145">
    <property type="entry name" value="Rotamase_2"/>
    <property type="match status" value="1"/>
</dbReference>
<evidence type="ECO:0000313" key="14">
    <source>
        <dbReference type="Proteomes" id="UP001597387"/>
    </source>
</evidence>
<dbReference type="InterPro" id="IPR000297">
    <property type="entry name" value="PPIase_PpiC"/>
</dbReference>
<dbReference type="InterPro" id="IPR046357">
    <property type="entry name" value="PPIase_dom_sf"/>
</dbReference>
<organism evidence="13 14">
    <name type="scientific">Paradesertivirga mongoliensis</name>
    <dbReference type="NCBI Taxonomy" id="2100740"/>
    <lineage>
        <taxon>Bacteria</taxon>
        <taxon>Pseudomonadati</taxon>
        <taxon>Bacteroidota</taxon>
        <taxon>Sphingobacteriia</taxon>
        <taxon>Sphingobacteriales</taxon>
        <taxon>Sphingobacteriaceae</taxon>
        <taxon>Paradesertivirga</taxon>
    </lineage>
</organism>
<comment type="caution">
    <text evidence="13">The sequence shown here is derived from an EMBL/GenBank/DDBJ whole genome shotgun (WGS) entry which is preliminary data.</text>
</comment>
<dbReference type="InterPro" id="IPR052029">
    <property type="entry name" value="PpiD_chaperone"/>
</dbReference>
<proteinExistence type="inferred from homology"/>
<dbReference type="RefSeq" id="WP_255898437.1">
    <property type="nucleotide sequence ID" value="NZ_JAFMZO010000001.1"/>
</dbReference>
<keyword evidence="3" id="KW-0997">Cell inner membrane</keyword>
<evidence type="ECO:0000256" key="9">
    <source>
        <dbReference type="ARBA" id="ARBA00040743"/>
    </source>
</evidence>
<dbReference type="Pfam" id="PF13623">
    <property type="entry name" value="SurA_N_2"/>
    <property type="match status" value="1"/>
</dbReference>
<keyword evidence="11" id="KW-0697">Rotamase</keyword>
<evidence type="ECO:0000259" key="12">
    <source>
        <dbReference type="PROSITE" id="PS50198"/>
    </source>
</evidence>
<evidence type="ECO:0000256" key="4">
    <source>
        <dbReference type="ARBA" id="ARBA00022692"/>
    </source>
</evidence>
<keyword evidence="4" id="KW-0812">Transmembrane</keyword>
<keyword evidence="5" id="KW-1133">Transmembrane helix</keyword>
<keyword evidence="6" id="KW-0472">Membrane</keyword>
<dbReference type="InterPro" id="IPR027304">
    <property type="entry name" value="Trigger_fact/SurA_dom_sf"/>
</dbReference>
<evidence type="ECO:0000256" key="10">
    <source>
        <dbReference type="ARBA" id="ARBA00042775"/>
    </source>
</evidence>
<evidence type="ECO:0000256" key="6">
    <source>
        <dbReference type="ARBA" id="ARBA00023136"/>
    </source>
</evidence>